<sequence length="79" mass="8689">MQRGDVVIRLQDSSSSPNPRAELFSEPSHKSPTAGAPRRPRSPPPFNCQSSGRAALTKQRYPALHSQLSEETDRDDASE</sequence>
<accession>A0A498MJV4</accession>
<feature type="region of interest" description="Disordered" evidence="1">
    <location>
        <begin position="1"/>
        <end position="79"/>
    </location>
</feature>
<keyword evidence="3" id="KW-1185">Reference proteome</keyword>
<proteinExistence type="predicted"/>
<dbReference type="EMBL" id="QBIY01012651">
    <property type="protein sequence ID" value="RXN20083.1"/>
    <property type="molecule type" value="Genomic_DNA"/>
</dbReference>
<gene>
    <name evidence="2" type="ORF">ROHU_007142</name>
</gene>
<evidence type="ECO:0000313" key="2">
    <source>
        <dbReference type="EMBL" id="RXN20083.1"/>
    </source>
</evidence>
<feature type="compositionally biased region" description="Acidic residues" evidence="1">
    <location>
        <begin position="70"/>
        <end position="79"/>
    </location>
</feature>
<evidence type="ECO:0000313" key="3">
    <source>
        <dbReference type="Proteomes" id="UP000290572"/>
    </source>
</evidence>
<dbReference type="AlphaFoldDB" id="A0A498MJV4"/>
<dbReference type="Proteomes" id="UP000290572">
    <property type="component" value="Unassembled WGS sequence"/>
</dbReference>
<name>A0A498MJV4_LABRO</name>
<reference evidence="2 3" key="1">
    <citation type="submission" date="2018-03" db="EMBL/GenBank/DDBJ databases">
        <title>Draft genome sequence of Rohu Carp (Labeo rohita).</title>
        <authorList>
            <person name="Das P."/>
            <person name="Kushwaha B."/>
            <person name="Joshi C.G."/>
            <person name="Kumar D."/>
            <person name="Nagpure N.S."/>
            <person name="Sahoo L."/>
            <person name="Das S.P."/>
            <person name="Bit A."/>
            <person name="Patnaik S."/>
            <person name="Meher P.K."/>
            <person name="Jayasankar P."/>
            <person name="Koringa P.G."/>
            <person name="Patel N.V."/>
            <person name="Hinsu A.T."/>
            <person name="Kumar R."/>
            <person name="Pandey M."/>
            <person name="Agarwal S."/>
            <person name="Srivastava S."/>
            <person name="Singh M."/>
            <person name="Iquebal M.A."/>
            <person name="Jaiswal S."/>
            <person name="Angadi U.B."/>
            <person name="Kumar N."/>
            <person name="Raza M."/>
            <person name="Shah T.M."/>
            <person name="Rai A."/>
            <person name="Jena J.K."/>
        </authorList>
    </citation>
    <scope>NUCLEOTIDE SEQUENCE [LARGE SCALE GENOMIC DNA]</scope>
    <source>
        <strain evidence="2">DASCIFA01</strain>
        <tissue evidence="2">Testis</tissue>
    </source>
</reference>
<comment type="caution">
    <text evidence="2">The sequence shown here is derived from an EMBL/GenBank/DDBJ whole genome shotgun (WGS) entry which is preliminary data.</text>
</comment>
<protein>
    <submittedName>
        <fullName evidence="2">Uncharacterized protein</fullName>
    </submittedName>
</protein>
<evidence type="ECO:0000256" key="1">
    <source>
        <dbReference type="SAM" id="MobiDB-lite"/>
    </source>
</evidence>
<organism evidence="2 3">
    <name type="scientific">Labeo rohita</name>
    <name type="common">Indian major carp</name>
    <name type="synonym">Cyprinus rohita</name>
    <dbReference type="NCBI Taxonomy" id="84645"/>
    <lineage>
        <taxon>Eukaryota</taxon>
        <taxon>Metazoa</taxon>
        <taxon>Chordata</taxon>
        <taxon>Craniata</taxon>
        <taxon>Vertebrata</taxon>
        <taxon>Euteleostomi</taxon>
        <taxon>Actinopterygii</taxon>
        <taxon>Neopterygii</taxon>
        <taxon>Teleostei</taxon>
        <taxon>Ostariophysi</taxon>
        <taxon>Cypriniformes</taxon>
        <taxon>Cyprinidae</taxon>
        <taxon>Labeoninae</taxon>
        <taxon>Labeonini</taxon>
        <taxon>Labeo</taxon>
    </lineage>
</organism>